<dbReference type="InterPro" id="IPR019786">
    <property type="entry name" value="Zinc_finger_PHD-type_CS"/>
</dbReference>
<dbReference type="InterPro" id="IPR011011">
    <property type="entry name" value="Znf_FYVE_PHD"/>
</dbReference>
<dbReference type="Gene3D" id="3.90.320.10">
    <property type="match status" value="1"/>
</dbReference>
<organism evidence="6 7">
    <name type="scientific">Strongylocentrotus purpuratus</name>
    <name type="common">Purple sea urchin</name>
    <dbReference type="NCBI Taxonomy" id="7668"/>
    <lineage>
        <taxon>Eukaryota</taxon>
        <taxon>Metazoa</taxon>
        <taxon>Echinodermata</taxon>
        <taxon>Eleutherozoa</taxon>
        <taxon>Echinozoa</taxon>
        <taxon>Echinoidea</taxon>
        <taxon>Euechinoidea</taxon>
        <taxon>Echinacea</taxon>
        <taxon>Camarodonta</taxon>
        <taxon>Echinidea</taxon>
        <taxon>Strongylocentrotidae</taxon>
        <taxon>Strongylocentrotus</taxon>
    </lineage>
</organism>
<dbReference type="SMART" id="SM00249">
    <property type="entry name" value="PHD"/>
    <property type="match status" value="1"/>
</dbReference>
<dbReference type="InterPro" id="IPR019080">
    <property type="entry name" value="YqaJ_viral_recombinase"/>
</dbReference>
<dbReference type="Gene3D" id="3.30.40.10">
    <property type="entry name" value="Zinc/RING finger domain, C3HC4 (zinc finger)"/>
    <property type="match status" value="1"/>
</dbReference>
<reference evidence="7" key="1">
    <citation type="submission" date="2015-02" db="EMBL/GenBank/DDBJ databases">
        <title>Genome sequencing for Strongylocentrotus purpuratus.</title>
        <authorList>
            <person name="Murali S."/>
            <person name="Liu Y."/>
            <person name="Vee V."/>
            <person name="English A."/>
            <person name="Wang M."/>
            <person name="Skinner E."/>
            <person name="Han Y."/>
            <person name="Muzny D.M."/>
            <person name="Worley K.C."/>
            <person name="Gibbs R.A."/>
        </authorList>
    </citation>
    <scope>NUCLEOTIDE SEQUENCE</scope>
</reference>
<dbReference type="OrthoDB" id="10035901at2759"/>
<evidence type="ECO:0000256" key="1">
    <source>
        <dbReference type="ARBA" id="ARBA00022723"/>
    </source>
</evidence>
<proteinExistence type="predicted"/>
<evidence type="ECO:0000313" key="7">
    <source>
        <dbReference type="Proteomes" id="UP000007110"/>
    </source>
</evidence>
<dbReference type="SUPFAM" id="SSF52980">
    <property type="entry name" value="Restriction endonuclease-like"/>
    <property type="match status" value="1"/>
</dbReference>
<dbReference type="GeneID" id="594793"/>
<keyword evidence="3" id="KW-0862">Zinc</keyword>
<dbReference type="PROSITE" id="PS01359">
    <property type="entry name" value="ZF_PHD_1"/>
    <property type="match status" value="1"/>
</dbReference>
<evidence type="ECO:0000256" key="3">
    <source>
        <dbReference type="ARBA" id="ARBA00022833"/>
    </source>
</evidence>
<dbReference type="InterPro" id="IPR011335">
    <property type="entry name" value="Restrct_endonuc-II-like"/>
</dbReference>
<name>A0A7M7N7W1_STRPU</name>
<sequence>MKMKRKRDNHVVPGVSGVDLNLADFTLWSPLALKQYLNIRKKSVEGTFEELAARAFIAWEEGIPIDPTKEQAQRSNLEEYRAKLKIEDVVLPDPFTINGWLDESAMCRWPKLYFTDISEYLRLKTPQELYYRLCNEYKQGKAYRYFTSGWVKKICYHSISTTSKICFLTAKVSASMRTSMPPYQVWAAIEKDTPSFAGGRIFSAYCTCTAGLHGSCNHIAGLLFRVECAVRTGMTSCTSQACTWNVPRDMKSISKPTPLKDLVWKKDQYFNQDGDDTFAQSVKVLATKFTPMTAPQKEYIDSDQSTTDLSSKLRSINPNCCFMQLYDGKPFPSKKKLECPKTPQKLADEVKTSVEDPETAVENLLTAMKVDKSKIEAICRATADQRDSNMWFQQRKGRITSSNIHRVHTRVKTLKKDPSQSVKSLLSALLDNSGTIKTVAMKHGIALEPHAKIVYSKQMRKKHKVFTVKDTGLHVCKDKPFLAASPDLLISCKCHGKGLCEIKCPYLKEAPSPDNWPHLKYINGCTKLSSESTYFFQVQSQMGIVGAEFCDFFVYTPCGFHLERVLFDSVLFAEMAANAEYFWRRHLCPVLLQGSLQNRDHTDHSYAMISHVQHSSISHTDCVPSTSKVTAMRKSKLPHVFLCGVCGLDVLKNPLKDFDNGLKCVVCQVSHHMVCVGLRESDVLRETGKWICDNCV</sequence>
<dbReference type="AlphaFoldDB" id="A0A7M7N7W1"/>
<keyword evidence="2 4" id="KW-0863">Zinc-finger</keyword>
<dbReference type="PANTHER" id="PTHR47526">
    <property type="entry name" value="ATP-DEPENDENT DNA HELICASE"/>
    <property type="match status" value="1"/>
</dbReference>
<accession>A0A7M7N7W1</accession>
<dbReference type="PROSITE" id="PS50966">
    <property type="entry name" value="ZF_SWIM"/>
    <property type="match status" value="1"/>
</dbReference>
<dbReference type="GO" id="GO:0006281">
    <property type="term" value="P:DNA repair"/>
    <property type="evidence" value="ECO:0007669"/>
    <property type="project" value="UniProtKB-ARBA"/>
</dbReference>
<evidence type="ECO:0000259" key="5">
    <source>
        <dbReference type="PROSITE" id="PS50966"/>
    </source>
</evidence>
<dbReference type="InterPro" id="IPR011604">
    <property type="entry name" value="PDDEXK-like_dom_sf"/>
</dbReference>
<dbReference type="CDD" id="cd22343">
    <property type="entry name" value="PDDEXK_lambda_exonuclease-like"/>
    <property type="match status" value="1"/>
</dbReference>
<reference evidence="6" key="2">
    <citation type="submission" date="2021-01" db="UniProtKB">
        <authorList>
            <consortium name="EnsemblMetazoa"/>
        </authorList>
    </citation>
    <scope>IDENTIFICATION</scope>
</reference>
<dbReference type="InterPro" id="IPR001965">
    <property type="entry name" value="Znf_PHD"/>
</dbReference>
<keyword evidence="1" id="KW-0479">Metal-binding</keyword>
<dbReference type="PANTHER" id="PTHR47526:SF3">
    <property type="entry name" value="PHD-TYPE DOMAIN-CONTAINING PROTEIN"/>
    <property type="match status" value="1"/>
</dbReference>
<dbReference type="EnsemblMetazoa" id="XM_030976727">
    <property type="protein sequence ID" value="XP_030832587"/>
    <property type="gene ID" value="LOC594793"/>
</dbReference>
<evidence type="ECO:0000256" key="4">
    <source>
        <dbReference type="PROSITE-ProRule" id="PRU00325"/>
    </source>
</evidence>
<dbReference type="GO" id="GO:0008270">
    <property type="term" value="F:zinc ion binding"/>
    <property type="evidence" value="ECO:0007669"/>
    <property type="project" value="UniProtKB-KW"/>
</dbReference>
<dbReference type="RefSeq" id="XP_030832587.1">
    <property type="nucleotide sequence ID" value="XM_030976727.1"/>
</dbReference>
<protein>
    <recommendedName>
        <fullName evidence="5">SWIM-type domain-containing protein</fullName>
    </recommendedName>
</protein>
<feature type="domain" description="SWIM-type" evidence="5">
    <location>
        <begin position="183"/>
        <end position="227"/>
    </location>
</feature>
<dbReference type="InterPro" id="IPR013083">
    <property type="entry name" value="Znf_RING/FYVE/PHD"/>
</dbReference>
<dbReference type="Proteomes" id="UP000007110">
    <property type="component" value="Unassembled WGS sequence"/>
</dbReference>
<evidence type="ECO:0000256" key="2">
    <source>
        <dbReference type="ARBA" id="ARBA00022771"/>
    </source>
</evidence>
<dbReference type="InterPro" id="IPR007527">
    <property type="entry name" value="Znf_SWIM"/>
</dbReference>
<keyword evidence="7" id="KW-1185">Reference proteome</keyword>
<dbReference type="Pfam" id="PF09588">
    <property type="entry name" value="YqaJ"/>
    <property type="match status" value="1"/>
</dbReference>
<dbReference type="SUPFAM" id="SSF57903">
    <property type="entry name" value="FYVE/PHD zinc finger"/>
    <property type="match status" value="1"/>
</dbReference>
<dbReference type="InParanoid" id="A0A7M7N7W1"/>
<dbReference type="OMA" id="LEVECEC"/>
<evidence type="ECO:0000313" key="6">
    <source>
        <dbReference type="EnsemblMetazoa" id="XP_030832587"/>
    </source>
</evidence>